<reference evidence="1" key="1">
    <citation type="submission" date="2024-09" db="EMBL/GenBank/DDBJ databases">
        <authorList>
            <person name="Liu J."/>
        </authorList>
    </citation>
    <scope>NUCLEOTIDE SEQUENCE</scope>
    <source>
        <strain evidence="1">NBU2967</strain>
    </source>
</reference>
<gene>
    <name evidence="1" type="ORF">ACEZ3G_06680</name>
</gene>
<keyword evidence="2" id="KW-1185">Reference proteome</keyword>
<sequence length="297" mass="33181">MRMKTPHTTSLMFFLMVCFISAQEELKLWQHQEKPFYKENDLKEFETEVWGTTAVGNIVEPTLTLYKAQGENTGKAVVIIPGGGYELVAMYHEGYELAKILSKNGITAAVLKYRIPNPKSSDEPHKVPLSDGRRALKIIHEKAAALNINTNEIGVVGFSAGSHLATVLGLWKSDDTDENPDFTGLIYGVTNMTEGNRSWLENNLYHRKMTQEEIAQNTLLNLVDENTPQAFLVHALDDNSCQLEETTLYAQKLVDHNILVETHIFPKGGHGFGVGKTADGTDQWVGLFVNWLKNSAF</sequence>
<proteinExistence type="predicted"/>
<name>A0ACC7LHZ8_9FLAO</name>
<protein>
    <submittedName>
        <fullName evidence="1">Alpha/beta hydrolase</fullName>
    </submittedName>
</protein>
<evidence type="ECO:0000313" key="1">
    <source>
        <dbReference type="EMBL" id="MFH6603154.1"/>
    </source>
</evidence>
<dbReference type="EMBL" id="JBHFPV010000001">
    <property type="protein sequence ID" value="MFH6603154.1"/>
    <property type="molecule type" value="Genomic_DNA"/>
</dbReference>
<dbReference type="Proteomes" id="UP001595191">
    <property type="component" value="Unassembled WGS sequence"/>
</dbReference>
<keyword evidence="1" id="KW-0378">Hydrolase</keyword>
<accession>A0ACC7LHZ8</accession>
<organism evidence="1 2">
    <name type="scientific">Meishania litoralis</name>
    <dbReference type="NCBI Taxonomy" id="3434685"/>
    <lineage>
        <taxon>Bacteria</taxon>
        <taxon>Pseudomonadati</taxon>
        <taxon>Bacteroidota</taxon>
        <taxon>Flavobacteriia</taxon>
        <taxon>Flavobacteriales</taxon>
        <taxon>Flavobacteriaceae</taxon>
        <taxon>Meishania</taxon>
    </lineage>
</organism>
<comment type="caution">
    <text evidence="1">The sequence shown here is derived from an EMBL/GenBank/DDBJ whole genome shotgun (WGS) entry which is preliminary data.</text>
</comment>
<evidence type="ECO:0000313" key="2">
    <source>
        <dbReference type="Proteomes" id="UP001595191"/>
    </source>
</evidence>